<keyword evidence="4" id="KW-1185">Reference proteome</keyword>
<proteinExistence type="predicted"/>
<evidence type="ECO:0000313" key="4">
    <source>
        <dbReference type="Proteomes" id="UP001164746"/>
    </source>
</evidence>
<sequence length="416" mass="48332">MHWNGSKCDCLWYNTNKCKHRNLLRKPSSWKVQRRTRVWMFSREIFNKTEKVACGDGLELITSVEEIYTKDFICCFGQFHIKENDDGLIIAKPGPGQYFCHDNGVYNSYLMQLIRLKNGSNVVIQKDIKLCGSAFITTRSPFYDTYCCDGVVHQLEKSEWNTMECCGTKMYNYTSQTCCNKVILNDTPYILKAEECCENKVINRSKELCCKNSIVTKTHPSYYGCCNINHAWTTYNEFDPPKECLLTHIRKTLHNNPTKTGSRSGGNQNTESETTERSPLEECPFTECFDREQKQRSTCKKFFELDLYLDDVNFTDDGSNLNVTIIQPDEFVNKKVTIVLLYICPCLDSGNVYTLFTNKGWVRKLTIDGNLEFTKFQTIKKNDFLVRRGSGEDKFKCTIRRKYSAFYNSWRASPVR</sequence>
<dbReference type="InterPro" id="IPR056601">
    <property type="entry name" value="Galaxin_dom"/>
</dbReference>
<evidence type="ECO:0000259" key="2">
    <source>
        <dbReference type="Pfam" id="PF24748"/>
    </source>
</evidence>
<dbReference type="Proteomes" id="UP001164746">
    <property type="component" value="Chromosome 9"/>
</dbReference>
<evidence type="ECO:0000313" key="3">
    <source>
        <dbReference type="EMBL" id="WAR14171.1"/>
    </source>
</evidence>
<dbReference type="Pfam" id="PF24748">
    <property type="entry name" value="Galaxin_repeat"/>
    <property type="match status" value="1"/>
</dbReference>
<dbReference type="EMBL" id="CP111020">
    <property type="protein sequence ID" value="WAR14171.1"/>
    <property type="molecule type" value="Genomic_DNA"/>
</dbReference>
<protein>
    <recommendedName>
        <fullName evidence="2">Galaxin-like repeats domain-containing protein</fullName>
    </recommendedName>
</protein>
<evidence type="ECO:0000256" key="1">
    <source>
        <dbReference type="SAM" id="MobiDB-lite"/>
    </source>
</evidence>
<name>A0ABY7F4B1_MYAAR</name>
<reference evidence="3" key="1">
    <citation type="submission" date="2022-11" db="EMBL/GenBank/DDBJ databases">
        <title>Centuries of genome instability and evolution in soft-shell clam transmissible cancer (bioRxiv).</title>
        <authorList>
            <person name="Hart S.F.M."/>
            <person name="Yonemitsu M.A."/>
            <person name="Giersch R.M."/>
            <person name="Beal B.F."/>
            <person name="Arriagada G."/>
            <person name="Davis B.W."/>
            <person name="Ostrander E.A."/>
            <person name="Goff S.P."/>
            <person name="Metzger M.J."/>
        </authorList>
    </citation>
    <scope>NUCLEOTIDE SEQUENCE</scope>
    <source>
        <strain evidence="3">MELC-2E11</strain>
        <tissue evidence="3">Siphon/mantle</tissue>
    </source>
</reference>
<feature type="region of interest" description="Disordered" evidence="1">
    <location>
        <begin position="255"/>
        <end position="278"/>
    </location>
</feature>
<organism evidence="3 4">
    <name type="scientific">Mya arenaria</name>
    <name type="common">Soft-shell clam</name>
    <dbReference type="NCBI Taxonomy" id="6604"/>
    <lineage>
        <taxon>Eukaryota</taxon>
        <taxon>Metazoa</taxon>
        <taxon>Spiralia</taxon>
        <taxon>Lophotrochozoa</taxon>
        <taxon>Mollusca</taxon>
        <taxon>Bivalvia</taxon>
        <taxon>Autobranchia</taxon>
        <taxon>Heteroconchia</taxon>
        <taxon>Euheterodonta</taxon>
        <taxon>Imparidentia</taxon>
        <taxon>Neoheterodontei</taxon>
        <taxon>Myida</taxon>
        <taxon>Myoidea</taxon>
        <taxon>Myidae</taxon>
        <taxon>Mya</taxon>
    </lineage>
</organism>
<feature type="domain" description="Galaxin-like repeats" evidence="2">
    <location>
        <begin position="144"/>
        <end position="228"/>
    </location>
</feature>
<gene>
    <name evidence="3" type="ORF">MAR_004276</name>
</gene>
<accession>A0ABY7F4B1</accession>
<feature type="compositionally biased region" description="Polar residues" evidence="1">
    <location>
        <begin position="255"/>
        <end position="272"/>
    </location>
</feature>